<evidence type="ECO:0000313" key="2">
    <source>
        <dbReference type="EMBL" id="UXH41864.1"/>
    </source>
</evidence>
<gene>
    <name evidence="2" type="ORF">N5C08_10210</name>
</gene>
<name>A0ABY6ASY5_9PSED</name>
<evidence type="ECO:0008006" key="4">
    <source>
        <dbReference type="Google" id="ProtNLM"/>
    </source>
</evidence>
<evidence type="ECO:0000256" key="1">
    <source>
        <dbReference type="SAM" id="SignalP"/>
    </source>
</evidence>
<organism evidence="2 3">
    <name type="scientific">Pseudomonas promysalinigenes</name>
    <dbReference type="NCBI Taxonomy" id="485898"/>
    <lineage>
        <taxon>Bacteria</taxon>
        <taxon>Pseudomonadati</taxon>
        <taxon>Pseudomonadota</taxon>
        <taxon>Gammaproteobacteria</taxon>
        <taxon>Pseudomonadales</taxon>
        <taxon>Pseudomonadaceae</taxon>
        <taxon>Pseudomonas</taxon>
    </lineage>
</organism>
<dbReference type="PROSITE" id="PS51257">
    <property type="entry name" value="PROKAR_LIPOPROTEIN"/>
    <property type="match status" value="1"/>
</dbReference>
<feature type="chain" id="PRO_5047273004" description="Lipoprotein" evidence="1">
    <location>
        <begin position="22"/>
        <end position="246"/>
    </location>
</feature>
<keyword evidence="3" id="KW-1185">Reference proteome</keyword>
<keyword evidence="1" id="KW-0732">Signal</keyword>
<dbReference type="Proteomes" id="UP001064504">
    <property type="component" value="Chromosome"/>
</dbReference>
<accession>A0ABY6ASY5</accession>
<dbReference type="RefSeq" id="WP_261745341.1">
    <property type="nucleotide sequence ID" value="NZ_CP104557.1"/>
</dbReference>
<proteinExistence type="predicted"/>
<sequence length="246" mass="26564">MSKILVTILFALTLAACKARAVPDAQPPATGIFAKHMQQALIQTIATTDSGRHVGVVRLRITLDANSAPIACKAQPSPGQEKLLPAGVPLSNSKALARLVEAQCWKTIYPRVPAALYEAKDTVDVIAPLVVMLPAADPSSLRGQANAQRAFFWQHLLRDQPVTSVGSVSVYYQGNAQGKVEQCLVQIHPHPLRPADFRLDSELQARLNARCLATNLNQLPGYSANANGVAEGYSELEYAPWRVGRP</sequence>
<reference evidence="2" key="1">
    <citation type="submission" date="2022-09" db="EMBL/GenBank/DDBJ databases">
        <title>Complete genome sequence of Pseudomonas promysalinigenes strain RL-WG26, a newly isolated PGPR with the potential for plant salinity stress alleviation.</title>
        <authorList>
            <person name="Ren L."/>
            <person name="Wang G."/>
            <person name="Hu H."/>
        </authorList>
    </citation>
    <scope>NUCLEOTIDE SEQUENCE</scope>
    <source>
        <strain evidence="2">RL-WG26</strain>
    </source>
</reference>
<protein>
    <recommendedName>
        <fullName evidence="4">Lipoprotein</fullName>
    </recommendedName>
</protein>
<feature type="signal peptide" evidence="1">
    <location>
        <begin position="1"/>
        <end position="21"/>
    </location>
</feature>
<dbReference type="EMBL" id="CP104557">
    <property type="protein sequence ID" value="UXH41864.1"/>
    <property type="molecule type" value="Genomic_DNA"/>
</dbReference>
<evidence type="ECO:0000313" key="3">
    <source>
        <dbReference type="Proteomes" id="UP001064504"/>
    </source>
</evidence>